<dbReference type="RefSeq" id="XP_049136840.1">
    <property type="nucleotide sequence ID" value="XM_049280883.1"/>
</dbReference>
<keyword evidence="3" id="KW-0285">Flavoprotein</keyword>
<dbReference type="EMBL" id="CP019471">
    <property type="protein sequence ID" value="UQC75194.1"/>
    <property type="molecule type" value="Genomic_DNA"/>
</dbReference>
<evidence type="ECO:0000313" key="6">
    <source>
        <dbReference type="Proteomes" id="UP000830671"/>
    </source>
</evidence>
<dbReference type="KEGG" id="clup:CLUP02_01847"/>
<evidence type="ECO:0000259" key="4">
    <source>
        <dbReference type="PROSITE" id="PS00624"/>
    </source>
</evidence>
<dbReference type="InterPro" id="IPR000172">
    <property type="entry name" value="GMC_OxRdtase_N"/>
</dbReference>
<dbReference type="PANTHER" id="PTHR11552">
    <property type="entry name" value="GLUCOSE-METHANOL-CHOLINE GMC OXIDOREDUCTASE"/>
    <property type="match status" value="1"/>
</dbReference>
<sequence>MSTWVYGGLITTSTASEVGLDCVPHDRVSPPIDIWVIFAKPITTRPFSSYNFSDSSRIWRQIGAITLDIMGFPYVLKAVAILAFVRTVASRTTSSASDLRNDYDFVIVGGGTAGLTIANRLTEDETTTVLVIEAGPIYPYEKEVVVPYFSAAGYMRPLYEWNISTVPQPGLNYQEILCNQAKVLGGASAKHALVFDRPLPGDLNAFTSLGIDGWEWKDVIPFFKKFETFAEPPPEKIEKFGITFDHQCHGYSGPLGEGWNEYIFPDDDKFLYALDAMEIPRAHDPSCNKMGSFICPSSLDQANQSRTDSRTAYYDPIRFRANLDVLYLNQATRILTENHGDQIRATGVEFATSRNATRHVAIATKEVVVSAGALRSPHLLLLSGIGEANRLAQHNITQIVEVPGVGYNLQDQFTVPLFYDAKKGTETSDDEKNSTFMAEQESLYYYNRTGRWTRGYASVFSYLTVSNLTNITGEQPFTSQYNSTFDEATITSDTPRTVAAGYRKQWDVLRDTLERGDMAAWEITFVGGGKILTATHLHPFSRGNVSLASSDPFDNPVVDPRFLDHPGDYEALFEGVRLLRRIAATDSVLNVLQLVESKPGLHVTTNDDLRPWIAQGSATGNHYTGSCAMLRLEEGGVVDSSLRVYGVSNLRVVDASTVTVVPSGHNQGIVYAFAEKAADMIKQDHEN</sequence>
<dbReference type="GeneID" id="73335893"/>
<evidence type="ECO:0000256" key="3">
    <source>
        <dbReference type="PIRSR" id="PIRSR000137-2"/>
    </source>
</evidence>
<comment type="cofactor">
    <cofactor evidence="3">
        <name>FAD</name>
        <dbReference type="ChEBI" id="CHEBI:57692"/>
    </cofactor>
</comment>
<dbReference type="AlphaFoldDB" id="A0A9Q8SDD7"/>
<comment type="similarity">
    <text evidence="1">Belongs to the GMC oxidoreductase family.</text>
</comment>
<dbReference type="Proteomes" id="UP000830671">
    <property type="component" value="Chromosome 1"/>
</dbReference>
<evidence type="ECO:0000313" key="5">
    <source>
        <dbReference type="EMBL" id="UQC75194.1"/>
    </source>
</evidence>
<name>A0A9Q8SDD7_9PEZI</name>
<dbReference type="PROSITE" id="PS00624">
    <property type="entry name" value="GMC_OXRED_2"/>
    <property type="match status" value="1"/>
</dbReference>
<dbReference type="GO" id="GO:0044550">
    <property type="term" value="P:secondary metabolite biosynthetic process"/>
    <property type="evidence" value="ECO:0007669"/>
    <property type="project" value="TreeGrafter"/>
</dbReference>
<evidence type="ECO:0000256" key="1">
    <source>
        <dbReference type="ARBA" id="ARBA00010790"/>
    </source>
</evidence>
<reference evidence="5" key="1">
    <citation type="journal article" date="2021" name="Mol. Plant Microbe Interact.">
        <title>Complete Genome Sequence of the Plant-Pathogenic Fungus Colletotrichum lupini.</title>
        <authorList>
            <person name="Baroncelli R."/>
            <person name="Pensec F."/>
            <person name="Da Lio D."/>
            <person name="Boufleur T."/>
            <person name="Vicente I."/>
            <person name="Sarrocco S."/>
            <person name="Picot A."/>
            <person name="Baraldi E."/>
            <person name="Sukno S."/>
            <person name="Thon M."/>
            <person name="Le Floch G."/>
        </authorList>
    </citation>
    <scope>NUCLEOTIDE SEQUENCE</scope>
    <source>
        <strain evidence="5">IMI 504893</strain>
    </source>
</reference>
<keyword evidence="3" id="KW-0274">FAD</keyword>
<dbReference type="SUPFAM" id="SSF54373">
    <property type="entry name" value="FAD-linked reductases, C-terminal domain"/>
    <property type="match status" value="1"/>
</dbReference>
<evidence type="ECO:0000256" key="2">
    <source>
        <dbReference type="PIRSR" id="PIRSR000137-1"/>
    </source>
</evidence>
<dbReference type="PANTHER" id="PTHR11552:SF115">
    <property type="entry name" value="DEHYDROGENASE XPTC-RELATED"/>
    <property type="match status" value="1"/>
</dbReference>
<dbReference type="InterPro" id="IPR007867">
    <property type="entry name" value="GMC_OxRtase_C"/>
</dbReference>
<dbReference type="InterPro" id="IPR012132">
    <property type="entry name" value="GMC_OxRdtase"/>
</dbReference>
<feature type="active site" description="Proton acceptor" evidence="2">
    <location>
        <position position="665"/>
    </location>
</feature>
<dbReference type="GO" id="GO:0050660">
    <property type="term" value="F:flavin adenine dinucleotide binding"/>
    <property type="evidence" value="ECO:0007669"/>
    <property type="project" value="InterPro"/>
</dbReference>
<keyword evidence="6" id="KW-1185">Reference proteome</keyword>
<dbReference type="GO" id="GO:0016614">
    <property type="term" value="F:oxidoreductase activity, acting on CH-OH group of donors"/>
    <property type="evidence" value="ECO:0007669"/>
    <property type="project" value="InterPro"/>
</dbReference>
<dbReference type="Pfam" id="PF05199">
    <property type="entry name" value="GMC_oxred_C"/>
    <property type="match status" value="1"/>
</dbReference>
<dbReference type="InterPro" id="IPR036188">
    <property type="entry name" value="FAD/NAD-bd_sf"/>
</dbReference>
<accession>A0A9Q8SDD7</accession>
<feature type="active site" description="Proton donor" evidence="2">
    <location>
        <position position="622"/>
    </location>
</feature>
<protein>
    <recommendedName>
        <fullName evidence="4">Glucose-methanol-choline oxidoreductase N-terminal domain-containing protein</fullName>
    </recommendedName>
</protein>
<proteinExistence type="inferred from homology"/>
<dbReference type="Gene3D" id="3.30.560.10">
    <property type="entry name" value="Glucose Oxidase, domain 3"/>
    <property type="match status" value="1"/>
</dbReference>
<dbReference type="Pfam" id="PF00732">
    <property type="entry name" value="GMC_oxred_N"/>
    <property type="match status" value="1"/>
</dbReference>
<dbReference type="SUPFAM" id="SSF51905">
    <property type="entry name" value="FAD/NAD(P)-binding domain"/>
    <property type="match status" value="1"/>
</dbReference>
<dbReference type="Gene3D" id="3.50.50.60">
    <property type="entry name" value="FAD/NAD(P)-binding domain"/>
    <property type="match status" value="1"/>
</dbReference>
<gene>
    <name evidence="5" type="ORF">CLUP02_01847</name>
</gene>
<organism evidence="5 6">
    <name type="scientific">Colletotrichum lupini</name>
    <dbReference type="NCBI Taxonomy" id="145971"/>
    <lineage>
        <taxon>Eukaryota</taxon>
        <taxon>Fungi</taxon>
        <taxon>Dikarya</taxon>
        <taxon>Ascomycota</taxon>
        <taxon>Pezizomycotina</taxon>
        <taxon>Sordariomycetes</taxon>
        <taxon>Hypocreomycetidae</taxon>
        <taxon>Glomerellales</taxon>
        <taxon>Glomerellaceae</taxon>
        <taxon>Colletotrichum</taxon>
        <taxon>Colletotrichum acutatum species complex</taxon>
    </lineage>
</organism>
<feature type="domain" description="Glucose-methanol-choline oxidoreductase N-terminal" evidence="4">
    <location>
        <begin position="372"/>
        <end position="386"/>
    </location>
</feature>
<feature type="binding site" evidence="3">
    <location>
        <position position="183"/>
    </location>
    <ligand>
        <name>FAD</name>
        <dbReference type="ChEBI" id="CHEBI:57692"/>
    </ligand>
</feature>
<dbReference type="PIRSF" id="PIRSF000137">
    <property type="entry name" value="Alcohol_oxidase"/>
    <property type="match status" value="1"/>
</dbReference>